<proteinExistence type="inferred from homology"/>
<dbReference type="EMBL" id="OW240916">
    <property type="protein sequence ID" value="CAH2296748.1"/>
    <property type="molecule type" value="Genomic_DNA"/>
</dbReference>
<dbReference type="PRINTS" id="PR00259">
    <property type="entry name" value="TMFOUR"/>
</dbReference>
<keyword evidence="5 8" id="KW-0472">Membrane</keyword>
<dbReference type="AlphaFoldDB" id="A0AAD1SBE9"/>
<dbReference type="PANTHER" id="PTHR19282">
    <property type="entry name" value="TETRASPANIN"/>
    <property type="match status" value="1"/>
</dbReference>
<keyword evidence="6" id="KW-0325">Glycoprotein</keyword>
<protein>
    <recommendedName>
        <fullName evidence="8">Tetraspanin</fullName>
    </recommendedName>
</protein>
<dbReference type="GO" id="GO:0005886">
    <property type="term" value="C:plasma membrane"/>
    <property type="evidence" value="ECO:0007669"/>
    <property type="project" value="TreeGrafter"/>
</dbReference>
<feature type="transmembrane region" description="Helical" evidence="8">
    <location>
        <begin position="208"/>
        <end position="232"/>
    </location>
</feature>
<evidence type="ECO:0000313" key="10">
    <source>
        <dbReference type="Proteomes" id="UP001295444"/>
    </source>
</evidence>
<feature type="transmembrane region" description="Helical" evidence="8">
    <location>
        <begin position="82"/>
        <end position="106"/>
    </location>
</feature>
<evidence type="ECO:0000256" key="2">
    <source>
        <dbReference type="ARBA" id="ARBA00006840"/>
    </source>
</evidence>
<keyword evidence="7" id="KW-1015">Disulfide bond</keyword>
<reference evidence="9" key="1">
    <citation type="submission" date="2022-03" db="EMBL/GenBank/DDBJ databases">
        <authorList>
            <person name="Alioto T."/>
            <person name="Alioto T."/>
            <person name="Gomez Garrido J."/>
        </authorList>
    </citation>
    <scope>NUCLEOTIDE SEQUENCE</scope>
</reference>
<keyword evidence="3 8" id="KW-0812">Transmembrane</keyword>
<sequence>MGLGVITSKTFLCLLSLIYLASASGLFYVALKVILTYRQYAEFLGNYYVTLPAVVILFIAVIMLIIGFLGCFAIVQESSFGLGCFMFLTSIIFAAGITGLVLGLIYKDKIDPELDENMNKLFQEYDGKSPQSSAVDFLQEQLQCCGVKNYTFWHNSTWQIAIKNNSVPYSCCRKNATNCTGNLTNMEKINTAGCEDVLETLVHKVLEYSLFVILGFAVLEFFGLISICVITCRGSRNGYQLL</sequence>
<feature type="transmembrane region" description="Helical" evidence="8">
    <location>
        <begin position="51"/>
        <end position="75"/>
    </location>
</feature>
<evidence type="ECO:0000256" key="7">
    <source>
        <dbReference type="PIRSR" id="PIRSR002419-1"/>
    </source>
</evidence>
<evidence type="ECO:0000256" key="6">
    <source>
        <dbReference type="ARBA" id="ARBA00023180"/>
    </source>
</evidence>
<comment type="similarity">
    <text evidence="2 8">Belongs to the tetraspanin (TM4SF) family.</text>
</comment>
<comment type="subcellular location">
    <subcellularLocation>
        <location evidence="1 8">Membrane</location>
        <topology evidence="1 8">Multi-pass membrane protein</topology>
    </subcellularLocation>
</comment>
<evidence type="ECO:0000313" key="9">
    <source>
        <dbReference type="EMBL" id="CAH2296748.1"/>
    </source>
</evidence>
<accession>A0AAD1SBE9</accession>
<dbReference type="Pfam" id="PF00335">
    <property type="entry name" value="Tetraspanin"/>
    <property type="match status" value="1"/>
</dbReference>
<evidence type="ECO:0000256" key="3">
    <source>
        <dbReference type="ARBA" id="ARBA00022692"/>
    </source>
</evidence>
<evidence type="ECO:0000256" key="1">
    <source>
        <dbReference type="ARBA" id="ARBA00004141"/>
    </source>
</evidence>
<evidence type="ECO:0000256" key="4">
    <source>
        <dbReference type="ARBA" id="ARBA00022989"/>
    </source>
</evidence>
<keyword evidence="10" id="KW-1185">Reference proteome</keyword>
<gene>
    <name evidence="9" type="ORF">PECUL_23A014735</name>
</gene>
<keyword evidence="4 8" id="KW-1133">Transmembrane helix</keyword>
<dbReference type="PANTHER" id="PTHR19282:SF120">
    <property type="entry name" value="TETRASPANIN-36"/>
    <property type="match status" value="1"/>
</dbReference>
<feature type="disulfide bond" evidence="7">
    <location>
        <begin position="145"/>
        <end position="172"/>
    </location>
</feature>
<dbReference type="Proteomes" id="UP001295444">
    <property type="component" value="Chromosome 05"/>
</dbReference>
<dbReference type="InterPro" id="IPR000301">
    <property type="entry name" value="Tetraspanin_animals"/>
</dbReference>
<dbReference type="InterPro" id="IPR018499">
    <property type="entry name" value="Tetraspanin/Peripherin"/>
</dbReference>
<dbReference type="PIRSF" id="PIRSF002419">
    <property type="entry name" value="Tetraspanin"/>
    <property type="match status" value="1"/>
</dbReference>
<dbReference type="FunFam" id="1.10.1450.10:FF:000029">
    <property type="entry name" value="Tetraspanin"/>
    <property type="match status" value="1"/>
</dbReference>
<dbReference type="Gene3D" id="1.10.1450.10">
    <property type="entry name" value="Tetraspanin"/>
    <property type="match status" value="1"/>
</dbReference>
<dbReference type="SUPFAM" id="SSF48652">
    <property type="entry name" value="Tetraspanin"/>
    <property type="match status" value="1"/>
</dbReference>
<evidence type="ECO:0000256" key="5">
    <source>
        <dbReference type="ARBA" id="ARBA00023136"/>
    </source>
</evidence>
<evidence type="ECO:0000256" key="8">
    <source>
        <dbReference type="RuleBase" id="RU361218"/>
    </source>
</evidence>
<dbReference type="InterPro" id="IPR008952">
    <property type="entry name" value="Tetraspanin_EC2_sf"/>
</dbReference>
<name>A0AAD1SBE9_PELCU</name>
<feature type="transmembrane region" description="Helical" evidence="8">
    <location>
        <begin position="12"/>
        <end position="31"/>
    </location>
</feature>
<organism evidence="9 10">
    <name type="scientific">Pelobates cultripes</name>
    <name type="common">Western spadefoot toad</name>
    <dbReference type="NCBI Taxonomy" id="61616"/>
    <lineage>
        <taxon>Eukaryota</taxon>
        <taxon>Metazoa</taxon>
        <taxon>Chordata</taxon>
        <taxon>Craniata</taxon>
        <taxon>Vertebrata</taxon>
        <taxon>Euteleostomi</taxon>
        <taxon>Amphibia</taxon>
        <taxon>Batrachia</taxon>
        <taxon>Anura</taxon>
        <taxon>Pelobatoidea</taxon>
        <taxon>Pelobatidae</taxon>
        <taxon>Pelobates</taxon>
    </lineage>
</organism>